<reference evidence="2" key="1">
    <citation type="submission" date="2020-09" db="EMBL/GenBank/DDBJ databases">
        <title>A novel bacterium of genus Neiella, isolated from South China Sea.</title>
        <authorList>
            <person name="Huang H."/>
            <person name="Mo K."/>
            <person name="Hu Y."/>
        </authorList>
    </citation>
    <scope>NUCLEOTIDE SEQUENCE</scope>
    <source>
        <strain evidence="2">HB171785</strain>
    </source>
</reference>
<keyword evidence="3" id="KW-1185">Reference proteome</keyword>
<sequence length="68" mass="8094">MEFLFIVCLGILVFCIWLYPIVRIAKSDRTEGVEKIAWVLVTAFLFWFAWVLYLFLAPIDNQKKQTQH</sequence>
<feature type="transmembrane region" description="Helical" evidence="1">
    <location>
        <begin position="37"/>
        <end position="56"/>
    </location>
</feature>
<gene>
    <name evidence="2" type="ORF">IC617_04310</name>
</gene>
<keyword evidence="1" id="KW-0812">Transmembrane</keyword>
<evidence type="ECO:0000256" key="1">
    <source>
        <dbReference type="SAM" id="Phobius"/>
    </source>
</evidence>
<dbReference type="GO" id="GO:0005886">
    <property type="term" value="C:plasma membrane"/>
    <property type="evidence" value="ECO:0007669"/>
    <property type="project" value="UniProtKB-SubCell"/>
</dbReference>
<evidence type="ECO:0000313" key="3">
    <source>
        <dbReference type="Proteomes" id="UP000638014"/>
    </source>
</evidence>
<protein>
    <recommendedName>
        <fullName evidence="4">Cardiolipin synthase N-terminal domain-containing protein</fullName>
    </recommendedName>
</protein>
<accession>A0A8J6QFA9</accession>
<comment type="caution">
    <text evidence="2">The sequence shown here is derived from an EMBL/GenBank/DDBJ whole genome shotgun (WGS) entry which is preliminary data.</text>
</comment>
<keyword evidence="1" id="KW-1133">Transmembrane helix</keyword>
<proteinExistence type="predicted"/>
<dbReference type="AlphaFoldDB" id="A0A8J6QFA9"/>
<dbReference type="EMBL" id="JACXAF010000004">
    <property type="protein sequence ID" value="MBD1388644.1"/>
    <property type="molecule type" value="Genomic_DNA"/>
</dbReference>
<dbReference type="Proteomes" id="UP000638014">
    <property type="component" value="Unassembled WGS sequence"/>
</dbReference>
<name>A0A8J6QFA9_9GAMM</name>
<evidence type="ECO:0008006" key="4">
    <source>
        <dbReference type="Google" id="ProtNLM"/>
    </source>
</evidence>
<dbReference type="RefSeq" id="WP_191143754.1">
    <property type="nucleotide sequence ID" value="NZ_JACXAF010000004.1"/>
</dbReference>
<evidence type="ECO:0000313" key="2">
    <source>
        <dbReference type="EMBL" id="MBD1388644.1"/>
    </source>
</evidence>
<organism evidence="2 3">
    <name type="scientific">Neiella litorisoli</name>
    <dbReference type="NCBI Taxonomy" id="2771431"/>
    <lineage>
        <taxon>Bacteria</taxon>
        <taxon>Pseudomonadati</taxon>
        <taxon>Pseudomonadota</taxon>
        <taxon>Gammaproteobacteria</taxon>
        <taxon>Alteromonadales</taxon>
        <taxon>Echinimonadaceae</taxon>
        <taxon>Neiella</taxon>
    </lineage>
</organism>
<keyword evidence="1" id="KW-0472">Membrane</keyword>